<keyword evidence="3" id="KW-1185">Reference proteome</keyword>
<dbReference type="Proteomes" id="UP000031186">
    <property type="component" value="Unassembled WGS sequence"/>
</dbReference>
<proteinExistence type="predicted"/>
<dbReference type="VEuPathDB" id="FungiDB:MAN_03033"/>
<comment type="caution">
    <text evidence="2">The sequence shown here is derived from an EMBL/GenBank/DDBJ whole genome shotgun (WGS) entry which is preliminary data.</text>
</comment>
<evidence type="ECO:0000313" key="2">
    <source>
        <dbReference type="EMBL" id="KID68177.1"/>
    </source>
</evidence>
<accession>A0A0B4FJY9</accession>
<dbReference type="EMBL" id="AZNF01000003">
    <property type="protein sequence ID" value="KID68177.1"/>
    <property type="molecule type" value="Genomic_DNA"/>
</dbReference>
<evidence type="ECO:0000256" key="1">
    <source>
        <dbReference type="SAM" id="MobiDB-lite"/>
    </source>
</evidence>
<feature type="compositionally biased region" description="Low complexity" evidence="1">
    <location>
        <begin position="1"/>
        <end position="13"/>
    </location>
</feature>
<evidence type="ECO:0000313" key="3">
    <source>
        <dbReference type="Proteomes" id="UP000031186"/>
    </source>
</evidence>
<dbReference type="AlphaFoldDB" id="A0A0B4FJY9"/>
<dbReference type="HOGENOM" id="CLU_121034_0_0_1"/>
<sequence>MPSCKSGPSNSNHNSHKSHKREEDGDRHGGKSARKSKETETQGDQAETTRIHLSVFIFRGAPDVWYRRHVIMYFTSPDDPGFHKSVHVQRDNERLPWRVALENGQAHWELDASYLSHVDTGYITVWKGQERWPLNTVASVQVEGREADWNCQNFVYEGLQAIVHLGLQEEAWYTWVQDEIMNQLLEGAVG</sequence>
<dbReference type="OrthoDB" id="37659at2759"/>
<protein>
    <submittedName>
        <fullName evidence="2">Uncharacterized protein</fullName>
    </submittedName>
</protein>
<gene>
    <name evidence="2" type="ORF">MAN_03033</name>
</gene>
<feature type="compositionally biased region" description="Basic and acidic residues" evidence="1">
    <location>
        <begin position="20"/>
        <end position="40"/>
    </location>
</feature>
<feature type="non-terminal residue" evidence="2">
    <location>
        <position position="1"/>
    </location>
</feature>
<name>A0A0B4FJY9_METAF</name>
<feature type="region of interest" description="Disordered" evidence="1">
    <location>
        <begin position="1"/>
        <end position="46"/>
    </location>
</feature>
<organism evidence="2 3">
    <name type="scientific">Metarhizium anisopliae (strain ARSEF 549)</name>
    <dbReference type="NCBI Taxonomy" id="3151832"/>
    <lineage>
        <taxon>Eukaryota</taxon>
        <taxon>Fungi</taxon>
        <taxon>Dikarya</taxon>
        <taxon>Ascomycota</taxon>
        <taxon>Pezizomycotina</taxon>
        <taxon>Sordariomycetes</taxon>
        <taxon>Hypocreomycetidae</taxon>
        <taxon>Hypocreales</taxon>
        <taxon>Clavicipitaceae</taxon>
        <taxon>Metarhizium</taxon>
    </lineage>
</organism>
<reference evidence="2 3" key="1">
    <citation type="journal article" date="2014" name="Proc. Natl. Acad. Sci. U.S.A.">
        <title>Trajectory and genomic determinants of fungal-pathogen speciation and host adaptation.</title>
        <authorList>
            <person name="Hu X."/>
            <person name="Xiao G."/>
            <person name="Zheng P."/>
            <person name="Shang Y."/>
            <person name="Su Y."/>
            <person name="Zhang X."/>
            <person name="Liu X."/>
            <person name="Zhan S."/>
            <person name="St Leger R.J."/>
            <person name="Wang C."/>
        </authorList>
    </citation>
    <scope>NUCLEOTIDE SEQUENCE [LARGE SCALE GENOMIC DNA]</scope>
    <source>
        <strain evidence="2 3">ARSEF 549</strain>
    </source>
</reference>